<dbReference type="GO" id="GO:0008622">
    <property type="term" value="C:epsilon DNA polymerase complex"/>
    <property type="evidence" value="ECO:0007669"/>
    <property type="project" value="InterPro"/>
</dbReference>
<evidence type="ECO:0000256" key="7">
    <source>
        <dbReference type="ARBA" id="ARBA00032930"/>
    </source>
</evidence>
<evidence type="ECO:0000256" key="4">
    <source>
        <dbReference type="ARBA" id="ARBA00022705"/>
    </source>
</evidence>
<evidence type="ECO:0000313" key="10">
    <source>
        <dbReference type="Proteomes" id="UP000613177"/>
    </source>
</evidence>
<dbReference type="AlphaFoldDB" id="A0A8H7VVE3"/>
<keyword evidence="4" id="KW-0235">DNA replication</keyword>
<sequence length="439" mass="50160">MQSSAAIAATLTPFQRADEEINESLQDMTIDETNLESVDVTQHFHVVDAFSMPKLVYDEHSRTFTRSKEASKLLAGAREKGEMFRERLLLVKQRLLRNENFCPPTMRMTDSANFIRITPVKALIGHDGEEFILFGMLTQVEEGKVFLEDEDAHIELVLDQAEYNYGLFTDGSFVLVEGTYGDDHRFHVQEVNLPPAESREMTDTLFSHVDFLGLPKPLVDEVPLAFIFIGNFSSKPFRYSASQTAEYKDNFSALADLIGEFHNLATHSNFVFVPGPKDPWGGNTLPQREIPPSFISRMQHKVRKLTFTTNPCRIRYCTQEIVIFREDLLSKIWRNTLLTPNLQVDDDPIRHLVHTIIDQGHLSPLPLSVKPVYWSYDNALRLYPLPQTLIIADKCENYGITYEGTHCINPGSFPNSDFEWSIYYPNTRLSEKCSLPNAI</sequence>
<dbReference type="Proteomes" id="UP000613177">
    <property type="component" value="Unassembled WGS sequence"/>
</dbReference>
<dbReference type="InterPro" id="IPR016266">
    <property type="entry name" value="POLE2"/>
</dbReference>
<keyword evidence="10" id="KW-1185">Reference proteome</keyword>
<keyword evidence="6" id="KW-0539">Nucleus</keyword>
<feature type="domain" description="DNA polymerase alpha/delta/epsilon subunit B" evidence="8">
    <location>
        <begin position="219"/>
        <end position="398"/>
    </location>
</feature>
<dbReference type="GO" id="GO:0006261">
    <property type="term" value="P:DNA-templated DNA replication"/>
    <property type="evidence" value="ECO:0007669"/>
    <property type="project" value="InterPro"/>
</dbReference>
<keyword evidence="5" id="KW-0238">DNA-binding</keyword>
<evidence type="ECO:0000256" key="5">
    <source>
        <dbReference type="ARBA" id="ARBA00023125"/>
    </source>
</evidence>
<evidence type="ECO:0000256" key="3">
    <source>
        <dbReference type="ARBA" id="ARBA00016011"/>
    </source>
</evidence>
<comment type="similarity">
    <text evidence="2">Belongs to the DNA polymerase epsilon subunit B family.</text>
</comment>
<dbReference type="GO" id="GO:0042276">
    <property type="term" value="P:error-prone translesion synthesis"/>
    <property type="evidence" value="ECO:0007669"/>
    <property type="project" value="TreeGrafter"/>
</dbReference>
<comment type="caution">
    <text evidence="9">The sequence shown here is derived from an EMBL/GenBank/DDBJ whole genome shotgun (WGS) entry which is preliminary data.</text>
</comment>
<dbReference type="Pfam" id="PF04042">
    <property type="entry name" value="DNA_pol_E_B"/>
    <property type="match status" value="1"/>
</dbReference>
<evidence type="ECO:0000259" key="8">
    <source>
        <dbReference type="Pfam" id="PF04042"/>
    </source>
</evidence>
<proteinExistence type="inferred from homology"/>
<reference evidence="9" key="1">
    <citation type="submission" date="2021-01" db="EMBL/GenBank/DDBJ databases">
        <title>Metabolic potential, ecology and presence of endohyphal bacteria is reflected in genomic diversity of Mucoromycotina.</title>
        <authorList>
            <person name="Muszewska A."/>
            <person name="Okrasinska A."/>
            <person name="Steczkiewicz K."/>
            <person name="Drgas O."/>
            <person name="Orlowska M."/>
            <person name="Perlinska-Lenart U."/>
            <person name="Aleksandrzak-Piekarczyk T."/>
            <person name="Szatraj K."/>
            <person name="Zielenkiewicz U."/>
            <person name="Pilsyk S."/>
            <person name="Malc E."/>
            <person name="Mieczkowski P."/>
            <person name="Kruszewska J.S."/>
            <person name="Biernat P."/>
            <person name="Pawlowska J."/>
        </authorList>
    </citation>
    <scope>NUCLEOTIDE SEQUENCE</scope>
    <source>
        <strain evidence="9">WA0000018081</strain>
    </source>
</reference>
<evidence type="ECO:0000256" key="6">
    <source>
        <dbReference type="ARBA" id="ARBA00023242"/>
    </source>
</evidence>
<dbReference type="PANTHER" id="PTHR12708">
    <property type="entry name" value="DNA POLYMERASE EPSILON SUBUNIT B"/>
    <property type="match status" value="1"/>
</dbReference>
<dbReference type="GO" id="GO:0003677">
    <property type="term" value="F:DNA binding"/>
    <property type="evidence" value="ECO:0007669"/>
    <property type="project" value="UniProtKB-KW"/>
</dbReference>
<dbReference type="PANTHER" id="PTHR12708:SF0">
    <property type="entry name" value="DNA POLYMERASE EPSILON SUBUNIT 2"/>
    <property type="match status" value="1"/>
</dbReference>
<dbReference type="Gene3D" id="3.60.21.50">
    <property type="match status" value="1"/>
</dbReference>
<dbReference type="InterPro" id="IPR007185">
    <property type="entry name" value="DNA_pol_a/d/e_bsu"/>
</dbReference>
<name>A0A8H7VVE3_9FUNG</name>
<protein>
    <recommendedName>
        <fullName evidence="3">DNA polymerase epsilon subunit B</fullName>
    </recommendedName>
    <alternativeName>
        <fullName evidence="7">DNA polymerase II subunit 2</fullName>
    </alternativeName>
</protein>
<comment type="subcellular location">
    <subcellularLocation>
        <location evidence="1">Nucleus</location>
    </subcellularLocation>
</comment>
<gene>
    <name evidence="9" type="ORF">INT48_003428</name>
</gene>
<evidence type="ECO:0000256" key="1">
    <source>
        <dbReference type="ARBA" id="ARBA00004123"/>
    </source>
</evidence>
<evidence type="ECO:0000256" key="2">
    <source>
        <dbReference type="ARBA" id="ARBA00009560"/>
    </source>
</evidence>
<accession>A0A8H7VVE3</accession>
<evidence type="ECO:0000313" key="9">
    <source>
        <dbReference type="EMBL" id="KAG2234620.1"/>
    </source>
</evidence>
<organism evidence="9 10">
    <name type="scientific">Thamnidium elegans</name>
    <dbReference type="NCBI Taxonomy" id="101142"/>
    <lineage>
        <taxon>Eukaryota</taxon>
        <taxon>Fungi</taxon>
        <taxon>Fungi incertae sedis</taxon>
        <taxon>Mucoromycota</taxon>
        <taxon>Mucoromycotina</taxon>
        <taxon>Mucoromycetes</taxon>
        <taxon>Mucorales</taxon>
        <taxon>Mucorineae</taxon>
        <taxon>Mucoraceae</taxon>
        <taxon>Thamnidium</taxon>
    </lineage>
</organism>
<dbReference type="EMBL" id="JAEPRE010000049">
    <property type="protein sequence ID" value="KAG2234620.1"/>
    <property type="molecule type" value="Genomic_DNA"/>
</dbReference>